<dbReference type="OrthoDB" id="2498957at2"/>
<dbReference type="Gene3D" id="3.40.190.10">
    <property type="entry name" value="Periplasmic binding protein-like II"/>
    <property type="match status" value="2"/>
</dbReference>
<keyword evidence="8" id="KW-1185">Reference proteome</keyword>
<evidence type="ECO:0000256" key="6">
    <source>
        <dbReference type="SAM" id="MobiDB-lite"/>
    </source>
</evidence>
<dbReference type="PANTHER" id="PTHR43649">
    <property type="entry name" value="ARABINOSE-BINDING PROTEIN-RELATED"/>
    <property type="match status" value="1"/>
</dbReference>
<dbReference type="PROSITE" id="PS51257">
    <property type="entry name" value="PROKAR_LIPOPROTEIN"/>
    <property type="match status" value="1"/>
</dbReference>
<evidence type="ECO:0000256" key="2">
    <source>
        <dbReference type="ARBA" id="ARBA00022729"/>
    </source>
</evidence>
<evidence type="ECO:0000256" key="4">
    <source>
        <dbReference type="ARBA" id="ARBA00023139"/>
    </source>
</evidence>
<evidence type="ECO:0000256" key="1">
    <source>
        <dbReference type="ARBA" id="ARBA00022475"/>
    </source>
</evidence>
<feature type="region of interest" description="Disordered" evidence="6">
    <location>
        <begin position="27"/>
        <end position="52"/>
    </location>
</feature>
<evidence type="ECO:0000313" key="8">
    <source>
        <dbReference type="Proteomes" id="UP000310636"/>
    </source>
</evidence>
<dbReference type="Pfam" id="PF13416">
    <property type="entry name" value="SBP_bac_8"/>
    <property type="match status" value="1"/>
</dbReference>
<proteinExistence type="predicted"/>
<gene>
    <name evidence="7" type="ORF">E6C55_20860</name>
</gene>
<reference evidence="7 8" key="1">
    <citation type="submission" date="2019-04" db="EMBL/GenBank/DDBJ databases">
        <title>Cohnella sp. nov. isolated from preserved vegetables.</title>
        <authorList>
            <person name="Lin S.-Y."/>
            <person name="Hung M.-H."/>
            <person name="Young C.-C."/>
        </authorList>
    </citation>
    <scope>NUCLEOTIDE SEQUENCE [LARGE SCALE GENOMIC DNA]</scope>
    <source>
        <strain evidence="7 8">CC-MHH1044</strain>
    </source>
</reference>
<evidence type="ECO:0000256" key="3">
    <source>
        <dbReference type="ARBA" id="ARBA00023136"/>
    </source>
</evidence>
<accession>A0A4S4BLP8</accession>
<organism evidence="7 8">
    <name type="scientific">Cohnella fermenti</name>
    <dbReference type="NCBI Taxonomy" id="2565925"/>
    <lineage>
        <taxon>Bacteria</taxon>
        <taxon>Bacillati</taxon>
        <taxon>Bacillota</taxon>
        <taxon>Bacilli</taxon>
        <taxon>Bacillales</taxon>
        <taxon>Paenibacillaceae</taxon>
        <taxon>Cohnella</taxon>
    </lineage>
</organism>
<evidence type="ECO:0000256" key="5">
    <source>
        <dbReference type="ARBA" id="ARBA00023288"/>
    </source>
</evidence>
<dbReference type="InterPro" id="IPR006059">
    <property type="entry name" value="SBP"/>
</dbReference>
<keyword evidence="4" id="KW-0564">Palmitate</keyword>
<keyword evidence="3" id="KW-0472">Membrane</keyword>
<evidence type="ECO:0000313" key="7">
    <source>
        <dbReference type="EMBL" id="THF75709.1"/>
    </source>
</evidence>
<dbReference type="InterPro" id="IPR050490">
    <property type="entry name" value="Bact_solute-bd_prot1"/>
</dbReference>
<dbReference type="RefSeq" id="WP_136371757.1">
    <property type="nucleotide sequence ID" value="NZ_SSOB01000029.1"/>
</dbReference>
<dbReference type="EMBL" id="SSOB01000029">
    <property type="protein sequence ID" value="THF75709.1"/>
    <property type="molecule type" value="Genomic_DNA"/>
</dbReference>
<comment type="caution">
    <text evidence="7">The sequence shown here is derived from an EMBL/GenBank/DDBJ whole genome shotgun (WGS) entry which is preliminary data.</text>
</comment>
<keyword evidence="1" id="KW-1003">Cell membrane</keyword>
<dbReference type="SUPFAM" id="SSF53850">
    <property type="entry name" value="Periplasmic binding protein-like II"/>
    <property type="match status" value="1"/>
</dbReference>
<protein>
    <submittedName>
        <fullName evidence="7">Extracellular solute-binding protein</fullName>
    </submittedName>
</protein>
<dbReference type="PANTHER" id="PTHR43649:SF33">
    <property type="entry name" value="POLYGALACTURONAN_RHAMNOGALACTURONAN-BINDING PROTEIN YTCQ"/>
    <property type="match status" value="1"/>
</dbReference>
<dbReference type="Proteomes" id="UP000310636">
    <property type="component" value="Unassembled WGS sequence"/>
</dbReference>
<name>A0A4S4BLP8_9BACL</name>
<keyword evidence="2" id="KW-0732">Signal</keyword>
<keyword evidence="5" id="KW-0449">Lipoprotein</keyword>
<feature type="compositionally biased region" description="Low complexity" evidence="6">
    <location>
        <begin position="33"/>
        <end position="48"/>
    </location>
</feature>
<sequence>MSKNWTNVGIIASVFALTAGLLAGCGKESDQESSSGSPAASSAATASAGGTGASKPYDVTVALWDVATNLTDPATDKLLKTVEEKTNLSFEAQAVTWNDYKEKFNLWAASGQLPDMFVTDFRLTPTVDTWIKQGLLHALPDDLSAYPNLQKIMEMPDVKPLAIDGKFYFIPRLTKLSSDEYATERGYVVRKDWMEKLGIETPKTFEEYEAMFAAFAKNDPDGNGKADTIGLTHNFSDVFGTLLALGSSVPNIKGWMQEDGKWIPSIASTGMTDYLTKFKKLYDDGALDPDFALLKTNDGMDKFSQGNVGALAVQISDNFLYTIKQKWDKANPNQSFEDSITILPGWTAPDGNQYRFYQSTAYSDIYFSSKLSDDEFDALLKFIDFNLSEEGQDLYSYGFEGEDYTKENGTIVPSENRVNYPSYKFFIYLDGVGHSRNVPREVRASLYGENLVNLSYDMYDRLIAEAKPIPINFNVDLINSTEKNSFQSVINGYMDDITKIVLGSEDVETAWAKQLKVYEGKGMSKAIEEVNAIVAEKGIQ</sequence>
<dbReference type="AlphaFoldDB" id="A0A4S4BLP8"/>